<dbReference type="Proteomes" id="UP001596978">
    <property type="component" value="Unassembled WGS sequence"/>
</dbReference>
<sequence>MKKLFIPLMLVLCMVAGCKSEGKMQKTAVSKGEECLKDVSNIVNSNEKWKCWMNTNFHDSLQHIYGDTSIKVDASGTVAAGTDAIIALLKKKPFAVDSIYTIKKVKADDRHRFDYEIGGFITANATYSHLLIWNRSSDNIREFEFIAKVDKGQNYSIEIDKRRARWVVLCNLHDAARLVSELYSENAVYFSHKPVIIGHESITQEYQYMNDPNYQLTLHPITVQMVNENLAYEIGQCKGTYNGKYMLVWQRDEQGIWRILVDSNI</sequence>
<protein>
    <submittedName>
        <fullName evidence="1">YybH family protein</fullName>
    </submittedName>
</protein>
<comment type="caution">
    <text evidence="1">The sequence shown here is derived from an EMBL/GenBank/DDBJ whole genome shotgun (WGS) entry which is preliminary data.</text>
</comment>
<evidence type="ECO:0000313" key="2">
    <source>
        <dbReference type="Proteomes" id="UP001596978"/>
    </source>
</evidence>
<keyword evidence="2" id="KW-1185">Reference proteome</keyword>
<accession>A0ABW3CWK4</accession>
<dbReference type="RefSeq" id="WP_386406487.1">
    <property type="nucleotide sequence ID" value="NZ_JBHTJH010000004.1"/>
</dbReference>
<dbReference type="InterPro" id="IPR032710">
    <property type="entry name" value="NTF2-like_dom_sf"/>
</dbReference>
<gene>
    <name evidence="1" type="ORF">ACFQ1M_07950</name>
</gene>
<name>A0ABW3CWK4_9FLAO</name>
<dbReference type="PROSITE" id="PS51257">
    <property type="entry name" value="PROKAR_LIPOPROTEIN"/>
    <property type="match status" value="1"/>
</dbReference>
<reference evidence="2" key="1">
    <citation type="journal article" date="2019" name="Int. J. Syst. Evol. Microbiol.">
        <title>The Global Catalogue of Microorganisms (GCM) 10K type strain sequencing project: providing services to taxonomists for standard genome sequencing and annotation.</title>
        <authorList>
            <consortium name="The Broad Institute Genomics Platform"/>
            <consortium name="The Broad Institute Genome Sequencing Center for Infectious Disease"/>
            <person name="Wu L."/>
            <person name="Ma J."/>
        </authorList>
    </citation>
    <scope>NUCLEOTIDE SEQUENCE [LARGE SCALE GENOMIC DNA]</scope>
    <source>
        <strain evidence="2">CCUG 62952</strain>
    </source>
</reference>
<proteinExistence type="predicted"/>
<dbReference type="SUPFAM" id="SSF54427">
    <property type="entry name" value="NTF2-like"/>
    <property type="match status" value="1"/>
</dbReference>
<dbReference type="Gene3D" id="3.10.450.50">
    <property type="match status" value="1"/>
</dbReference>
<evidence type="ECO:0000313" key="1">
    <source>
        <dbReference type="EMBL" id="MFD0862138.1"/>
    </source>
</evidence>
<dbReference type="EMBL" id="JBHTJH010000004">
    <property type="protein sequence ID" value="MFD0862138.1"/>
    <property type="molecule type" value="Genomic_DNA"/>
</dbReference>
<organism evidence="1 2">
    <name type="scientific">Sungkyunkwania multivorans</name>
    <dbReference type="NCBI Taxonomy" id="1173618"/>
    <lineage>
        <taxon>Bacteria</taxon>
        <taxon>Pseudomonadati</taxon>
        <taxon>Bacteroidota</taxon>
        <taxon>Flavobacteriia</taxon>
        <taxon>Flavobacteriales</taxon>
        <taxon>Flavobacteriaceae</taxon>
        <taxon>Sungkyunkwania</taxon>
    </lineage>
</organism>